<keyword evidence="2 6" id="KW-1003">Cell membrane</keyword>
<dbReference type="NCBIfam" id="TIGR01770">
    <property type="entry name" value="NDH_I_N"/>
    <property type="match status" value="1"/>
</dbReference>
<evidence type="ECO:0000256" key="1">
    <source>
        <dbReference type="ARBA" id="ARBA00004127"/>
    </source>
</evidence>
<keyword evidence="6" id="KW-0813">Transport</keyword>
<comment type="catalytic activity">
    <reaction evidence="6">
        <text>a quinone + NADH + 5 H(+)(in) = a quinol + NAD(+) + 4 H(+)(out)</text>
        <dbReference type="Rhea" id="RHEA:57888"/>
        <dbReference type="ChEBI" id="CHEBI:15378"/>
        <dbReference type="ChEBI" id="CHEBI:24646"/>
        <dbReference type="ChEBI" id="CHEBI:57540"/>
        <dbReference type="ChEBI" id="CHEBI:57945"/>
        <dbReference type="ChEBI" id="CHEBI:132124"/>
    </reaction>
</comment>
<feature type="transmembrane region" description="Helical" evidence="6">
    <location>
        <begin position="6"/>
        <end position="29"/>
    </location>
</feature>
<name>A0A160T6F7_9CHLR</name>
<keyword evidence="3 6" id="KW-0812">Transmembrane</keyword>
<dbReference type="InterPro" id="IPR001750">
    <property type="entry name" value="ND/Mrp_TM"/>
</dbReference>
<keyword evidence="5 6" id="KW-0472">Membrane</keyword>
<protein>
    <recommendedName>
        <fullName evidence="6">NADH-quinone oxidoreductase subunit N</fullName>
        <ecNumber evidence="6">7.1.1.-</ecNumber>
    </recommendedName>
    <alternativeName>
        <fullName evidence="6">NADH dehydrogenase I subunit N</fullName>
    </alternativeName>
    <alternativeName>
        <fullName evidence="6">NDH-1 subunit N</fullName>
    </alternativeName>
</protein>
<dbReference type="RefSeq" id="WP_157913139.1">
    <property type="nucleotide sequence ID" value="NZ_LN890655.1"/>
</dbReference>
<feature type="transmembrane region" description="Helical" evidence="6">
    <location>
        <begin position="117"/>
        <end position="133"/>
    </location>
</feature>
<feature type="transmembrane region" description="Helical" evidence="6">
    <location>
        <begin position="341"/>
        <end position="362"/>
    </location>
</feature>
<evidence type="ECO:0000256" key="4">
    <source>
        <dbReference type="ARBA" id="ARBA00022989"/>
    </source>
</evidence>
<feature type="transmembrane region" description="Helical" evidence="6">
    <location>
        <begin position="461"/>
        <end position="478"/>
    </location>
</feature>
<dbReference type="Pfam" id="PF00361">
    <property type="entry name" value="Proton_antipo_M"/>
    <property type="match status" value="1"/>
</dbReference>
<evidence type="ECO:0000256" key="6">
    <source>
        <dbReference type="HAMAP-Rule" id="MF_00445"/>
    </source>
</evidence>
<feature type="transmembrane region" description="Helical" evidence="6">
    <location>
        <begin position="286"/>
        <end position="307"/>
    </location>
</feature>
<evidence type="ECO:0000259" key="8">
    <source>
        <dbReference type="Pfam" id="PF00361"/>
    </source>
</evidence>
<keyword evidence="6" id="KW-0874">Quinone</keyword>
<feature type="transmembrane region" description="Helical" evidence="6">
    <location>
        <begin position="262"/>
        <end position="280"/>
    </location>
</feature>
<dbReference type="InterPro" id="IPR010096">
    <property type="entry name" value="NADH-Q_OxRdtase_suN/2"/>
</dbReference>
<comment type="subunit">
    <text evidence="6">NDH-1 is composed of 14 different subunits. Subunits NuoA, H, J, K, L, M, N constitute the membrane sector of the complex.</text>
</comment>
<keyword evidence="9" id="KW-0560">Oxidoreductase</keyword>
<comment type="function">
    <text evidence="6">NDH-1 shuttles electrons from NADH, via FMN and iron-sulfur (Fe-S) centers, to quinones in the respiratory chain. The immediate electron acceptor for the enzyme in this species is believed to be ubiquinone. Couples the redox reaction to proton translocation (for every two electrons transferred, four hydrogen ions are translocated across the cytoplasmic membrane), and thus conserves the redox energy in a proton gradient.</text>
</comment>
<dbReference type="GO" id="GO:0048038">
    <property type="term" value="F:quinone binding"/>
    <property type="evidence" value="ECO:0007669"/>
    <property type="project" value="UniProtKB-KW"/>
</dbReference>
<organism evidence="9 10">
    <name type="scientific">Candidatus Promineifilum breve</name>
    <dbReference type="NCBI Taxonomy" id="1806508"/>
    <lineage>
        <taxon>Bacteria</taxon>
        <taxon>Bacillati</taxon>
        <taxon>Chloroflexota</taxon>
        <taxon>Ardenticatenia</taxon>
        <taxon>Candidatus Promineifilales</taxon>
        <taxon>Candidatus Promineifilaceae</taxon>
        <taxon>Candidatus Promineifilum</taxon>
    </lineage>
</organism>
<dbReference type="EMBL" id="LN890655">
    <property type="protein sequence ID" value="CUS04575.2"/>
    <property type="molecule type" value="Genomic_DNA"/>
</dbReference>
<dbReference type="PANTHER" id="PTHR22773">
    <property type="entry name" value="NADH DEHYDROGENASE"/>
    <property type="match status" value="1"/>
</dbReference>
<evidence type="ECO:0000313" key="9">
    <source>
        <dbReference type="EMBL" id="CUS04575.2"/>
    </source>
</evidence>
<dbReference type="OrthoDB" id="9807568at2"/>
<accession>A0A160T6F7</accession>
<dbReference type="EC" id="7.1.1.-" evidence="6"/>
<feature type="transmembrane region" description="Helical" evidence="6">
    <location>
        <begin position="171"/>
        <end position="190"/>
    </location>
</feature>
<dbReference type="GO" id="GO:0050136">
    <property type="term" value="F:NADH dehydrogenase (quinone) (non-electrogenic) activity"/>
    <property type="evidence" value="ECO:0007669"/>
    <property type="project" value="UniProtKB-UniRule"/>
</dbReference>
<feature type="transmembrane region" description="Helical" evidence="6">
    <location>
        <begin position="383"/>
        <end position="406"/>
    </location>
</feature>
<keyword evidence="6" id="KW-1278">Translocase</keyword>
<dbReference type="HAMAP" id="MF_00445">
    <property type="entry name" value="NDH1_NuoN_1"/>
    <property type="match status" value="1"/>
</dbReference>
<dbReference type="GO" id="GO:0012505">
    <property type="term" value="C:endomembrane system"/>
    <property type="evidence" value="ECO:0007669"/>
    <property type="project" value="UniProtKB-SubCell"/>
</dbReference>
<comment type="similarity">
    <text evidence="6">Belongs to the complex I subunit 2 family.</text>
</comment>
<feature type="domain" description="NADH:quinone oxidoreductase/Mrp antiporter transmembrane" evidence="8">
    <location>
        <begin position="134"/>
        <end position="432"/>
    </location>
</feature>
<comment type="subcellular location">
    <subcellularLocation>
        <location evidence="6">Cell membrane</location>
        <topology evidence="6">Multi-pass membrane protein</topology>
    </subcellularLocation>
    <subcellularLocation>
        <location evidence="1">Endomembrane system</location>
        <topology evidence="1">Multi-pass membrane protein</topology>
    </subcellularLocation>
    <subcellularLocation>
        <location evidence="7">Membrane</location>
        <topology evidence="7">Multi-pass membrane protein</topology>
    </subcellularLocation>
</comment>
<keyword evidence="10" id="KW-1185">Reference proteome</keyword>
<evidence type="ECO:0000256" key="2">
    <source>
        <dbReference type="ARBA" id="ARBA00022475"/>
    </source>
</evidence>
<gene>
    <name evidence="6 9" type="primary">nuoN</name>
    <name evidence="9" type="ORF">CFX0092_A2697</name>
</gene>
<feature type="transmembrane region" description="Helical" evidence="6">
    <location>
        <begin position="210"/>
        <end position="230"/>
    </location>
</feature>
<sequence>MSPNVTLSWVLALAPEIGLLVVLFMVLIFDRLFKPADRRQVGLFTAWGALAVLLLTAALFWLFQQPNSAWSAAESVFWGGMMRNDLVTFVFRLMFLSALILTSLLSMDVPRLQRIEYYALLITATIGFSLMAASTDLIMIYVALETASISSYLLAGFYSGETRSAEAGMKYFVYGAFTTAVMLYGMSLLYGVTGQTNLYLLGSAFSGRQIAVVQPLLLLAAVLITVGFAFKTSIVPYHFWTPDVYEGAPTPFTGFLSTASKAAGFAVFLRVFLAGVVGPANTGSEWWAMLVAMCIITMTLGNFVAIFQTNIKRLLAYSSIAQAGYALIGLVTLSQDGSGATMFYLLMYVFTNIAAFGVVITVSNVTKSDDLKDLSGLNRRSPLLALVMLFAVLSLGGIPPTAGFFGKFFLFKAAVDTGMWWLALIGILNAFIGLYYYLAIIKYMYLYRSEEDDVAIPVSRAARVGLIASVLLIIYLGISANSAFELTRQAAAAFFSG</sequence>
<dbReference type="KEGG" id="pbf:CFX0092_A2697"/>
<feature type="transmembrane region" description="Helical" evidence="6">
    <location>
        <begin position="86"/>
        <end position="105"/>
    </location>
</feature>
<feature type="transmembrane region" description="Helical" evidence="6">
    <location>
        <begin position="418"/>
        <end position="440"/>
    </location>
</feature>
<dbReference type="AlphaFoldDB" id="A0A160T6F7"/>
<dbReference type="GO" id="GO:0008137">
    <property type="term" value="F:NADH dehydrogenase (ubiquinone) activity"/>
    <property type="evidence" value="ECO:0007669"/>
    <property type="project" value="InterPro"/>
</dbReference>
<keyword evidence="4 6" id="KW-1133">Transmembrane helix</keyword>
<proteinExistence type="inferred from homology"/>
<keyword evidence="6" id="KW-0520">NAD</keyword>
<reference evidence="9" key="1">
    <citation type="submission" date="2016-01" db="EMBL/GenBank/DDBJ databases">
        <authorList>
            <person name="Mcilroy J.S."/>
            <person name="Karst M S."/>
            <person name="Albertsen M."/>
        </authorList>
    </citation>
    <scope>NUCLEOTIDE SEQUENCE</scope>
    <source>
        <strain evidence="9">Cfx-K</strain>
    </source>
</reference>
<feature type="transmembrane region" description="Helical" evidence="6">
    <location>
        <begin position="314"/>
        <end position="335"/>
    </location>
</feature>
<dbReference type="Proteomes" id="UP000215027">
    <property type="component" value="Chromosome I"/>
</dbReference>
<evidence type="ECO:0000256" key="3">
    <source>
        <dbReference type="ARBA" id="ARBA00022692"/>
    </source>
</evidence>
<keyword evidence="6" id="KW-0830">Ubiquinone</keyword>
<evidence type="ECO:0000256" key="7">
    <source>
        <dbReference type="RuleBase" id="RU000320"/>
    </source>
</evidence>
<evidence type="ECO:0000256" key="5">
    <source>
        <dbReference type="ARBA" id="ARBA00023136"/>
    </source>
</evidence>
<feature type="transmembrane region" description="Helical" evidence="6">
    <location>
        <begin position="41"/>
        <end position="63"/>
    </location>
</feature>
<evidence type="ECO:0000313" key="10">
    <source>
        <dbReference type="Proteomes" id="UP000215027"/>
    </source>
</evidence>
<dbReference type="GO" id="GO:0005886">
    <property type="term" value="C:plasma membrane"/>
    <property type="evidence" value="ECO:0007669"/>
    <property type="project" value="UniProtKB-SubCell"/>
</dbReference>
<dbReference type="GO" id="GO:0042773">
    <property type="term" value="P:ATP synthesis coupled electron transport"/>
    <property type="evidence" value="ECO:0007669"/>
    <property type="project" value="InterPro"/>
</dbReference>
<feature type="transmembrane region" description="Helical" evidence="6">
    <location>
        <begin position="139"/>
        <end position="159"/>
    </location>
</feature>